<proteinExistence type="predicted"/>
<protein>
    <submittedName>
        <fullName evidence="3">GREB1-like protein</fullName>
    </submittedName>
</protein>
<dbReference type="EMBL" id="JAHWGI010000979">
    <property type="protein sequence ID" value="KAK3919440.1"/>
    <property type="molecule type" value="Genomic_DNA"/>
</dbReference>
<dbReference type="AlphaFoldDB" id="A0AAE1HF72"/>
<keyword evidence="4" id="KW-1185">Reference proteome</keyword>
<evidence type="ECO:0000313" key="3">
    <source>
        <dbReference type="EMBL" id="KAK3919440.1"/>
    </source>
</evidence>
<evidence type="ECO:0000256" key="2">
    <source>
        <dbReference type="SAM" id="SignalP"/>
    </source>
</evidence>
<comment type="caution">
    <text evidence="3">The sequence shown here is derived from an EMBL/GenBank/DDBJ whole genome shotgun (WGS) entry which is preliminary data.</text>
</comment>
<dbReference type="Proteomes" id="UP001219518">
    <property type="component" value="Unassembled WGS sequence"/>
</dbReference>
<name>A0AAE1HF72_9NEOP</name>
<keyword evidence="2" id="KW-0732">Signal</keyword>
<gene>
    <name evidence="3" type="ORF">KUF71_008567</name>
</gene>
<feature type="region of interest" description="Disordered" evidence="1">
    <location>
        <begin position="50"/>
        <end position="83"/>
    </location>
</feature>
<reference evidence="3" key="2">
    <citation type="journal article" date="2023" name="BMC Genomics">
        <title>Pest status, molecular evolution, and epigenetic factors derived from the genome assembly of Frankliniella fusca, a thysanopteran phytovirus vector.</title>
        <authorList>
            <person name="Catto M.A."/>
            <person name="Labadie P.E."/>
            <person name="Jacobson A.L."/>
            <person name="Kennedy G.G."/>
            <person name="Srinivasan R."/>
            <person name="Hunt B.G."/>
        </authorList>
    </citation>
    <scope>NUCLEOTIDE SEQUENCE</scope>
    <source>
        <strain evidence="3">PL_HMW_Pooled</strain>
    </source>
</reference>
<reference evidence="3" key="1">
    <citation type="submission" date="2021-07" db="EMBL/GenBank/DDBJ databases">
        <authorList>
            <person name="Catto M.A."/>
            <person name="Jacobson A."/>
            <person name="Kennedy G."/>
            <person name="Labadie P."/>
            <person name="Hunt B.G."/>
            <person name="Srinivasan R."/>
        </authorList>
    </citation>
    <scope>NUCLEOTIDE SEQUENCE</scope>
    <source>
        <strain evidence="3">PL_HMW_Pooled</strain>
        <tissue evidence="3">Head</tissue>
    </source>
</reference>
<feature type="signal peptide" evidence="2">
    <location>
        <begin position="1"/>
        <end position="23"/>
    </location>
</feature>
<accession>A0AAE1HF72</accession>
<feature type="chain" id="PRO_5042272973" evidence="2">
    <location>
        <begin position="24"/>
        <end position="198"/>
    </location>
</feature>
<evidence type="ECO:0000313" key="4">
    <source>
        <dbReference type="Proteomes" id="UP001219518"/>
    </source>
</evidence>
<organism evidence="3 4">
    <name type="scientific">Frankliniella fusca</name>
    <dbReference type="NCBI Taxonomy" id="407009"/>
    <lineage>
        <taxon>Eukaryota</taxon>
        <taxon>Metazoa</taxon>
        <taxon>Ecdysozoa</taxon>
        <taxon>Arthropoda</taxon>
        <taxon>Hexapoda</taxon>
        <taxon>Insecta</taxon>
        <taxon>Pterygota</taxon>
        <taxon>Neoptera</taxon>
        <taxon>Paraneoptera</taxon>
        <taxon>Thysanoptera</taxon>
        <taxon>Terebrantia</taxon>
        <taxon>Thripoidea</taxon>
        <taxon>Thripidae</taxon>
        <taxon>Frankliniella</taxon>
    </lineage>
</organism>
<sequence>MSSVAPLLLAVVAGLVLVALSAAAPAEQAAAAAPAGAAAAAQDQTVEAAETADSAATLEDDVVKTAEGSGPKKNKKRSQGASHPANLLAPLLQTPDVYPETVSLSPQQNDPVKKGNAVQGILLNILQPKPIVDSIREEDKYGNTGDRFAFVGRGVVAGFEGFSNILNKVLDFPFETAKKVSRSATEALNNLGSRLIGL</sequence>
<evidence type="ECO:0000256" key="1">
    <source>
        <dbReference type="SAM" id="MobiDB-lite"/>
    </source>
</evidence>